<comment type="caution">
    <text evidence="3">The sequence shown here is derived from an EMBL/GenBank/DDBJ whole genome shotgun (WGS) entry which is preliminary data.</text>
</comment>
<keyword evidence="4" id="KW-1185">Reference proteome</keyword>
<dbReference type="InterPro" id="IPR027434">
    <property type="entry name" value="Homing_endonucl"/>
</dbReference>
<evidence type="ECO:0000313" key="3">
    <source>
        <dbReference type="EMBL" id="CAI2194606.1"/>
    </source>
</evidence>
<protein>
    <submittedName>
        <fullName evidence="3">6248_t:CDS:1</fullName>
    </submittedName>
</protein>
<evidence type="ECO:0000313" key="4">
    <source>
        <dbReference type="Proteomes" id="UP001153678"/>
    </source>
</evidence>
<dbReference type="EMBL" id="CAMKVN010011156">
    <property type="protein sequence ID" value="CAI2194606.1"/>
    <property type="molecule type" value="Genomic_DNA"/>
</dbReference>
<dbReference type="Pfam" id="PF03161">
    <property type="entry name" value="LAGLIDADG_2"/>
    <property type="match status" value="1"/>
</dbReference>
<feature type="non-terminal residue" evidence="3">
    <location>
        <position position="1"/>
    </location>
</feature>
<feature type="domain" description="Homing endonuclease LAGLIDADG" evidence="2">
    <location>
        <begin position="157"/>
        <end position="231"/>
    </location>
</feature>
<dbReference type="AlphaFoldDB" id="A0A9W4T528"/>
<dbReference type="Gene3D" id="3.10.28.10">
    <property type="entry name" value="Homing endonucleases"/>
    <property type="match status" value="1"/>
</dbReference>
<evidence type="ECO:0000259" key="2">
    <source>
        <dbReference type="Pfam" id="PF03161"/>
    </source>
</evidence>
<sequence length="355" mass="39127">MFYPSTKAMLDLANSLKAFKGLISFPDPLFDITTNSLAVLKLCQSYKHLDYLIHLYDLFSLYVSSPPRVYEIDRYSGSYLQDGAPLVPTAGGAKAGYGLLLHTDGFSKEDVVLLISVLDAKFGLTVPNSKGELKAKLVGLTNVQFEAAIGLILDDAFHVYDLFKEWILTEPKAQTRINSNGNEVITWRFQTFSHEAFNPLAELFLRVQFSKGKQGKKMVKDGLIRDHLTPILIKNTPHIKAFTLTKIEQADPPRESILTGGVGTSSSGPHKALTGNSPGHRVTIFEDWAISREALTFVHRPSTTTRLHPSGLCGNPALMSNTQSDVGSSYPRAGYNSTICWKSLRASSTSLFPKE</sequence>
<dbReference type="GO" id="GO:0004519">
    <property type="term" value="F:endonuclease activity"/>
    <property type="evidence" value="ECO:0007669"/>
    <property type="project" value="InterPro"/>
</dbReference>
<evidence type="ECO:0000256" key="1">
    <source>
        <dbReference type="SAM" id="MobiDB-lite"/>
    </source>
</evidence>
<dbReference type="InterPro" id="IPR004860">
    <property type="entry name" value="LAGLIDADG_dom"/>
</dbReference>
<proteinExistence type="predicted"/>
<name>A0A9W4T528_9GLOM</name>
<feature type="region of interest" description="Disordered" evidence="1">
    <location>
        <begin position="254"/>
        <end position="278"/>
    </location>
</feature>
<dbReference type="SUPFAM" id="SSF55608">
    <property type="entry name" value="Homing endonucleases"/>
    <property type="match status" value="2"/>
</dbReference>
<reference evidence="3" key="1">
    <citation type="submission" date="2022-08" db="EMBL/GenBank/DDBJ databases">
        <authorList>
            <person name="Kallberg Y."/>
            <person name="Tangrot J."/>
            <person name="Rosling A."/>
        </authorList>
    </citation>
    <scope>NUCLEOTIDE SEQUENCE</scope>
    <source>
        <strain evidence="3">Wild A</strain>
    </source>
</reference>
<dbReference type="OrthoDB" id="2888667at2759"/>
<accession>A0A9W4T528</accession>
<organism evidence="3 4">
    <name type="scientific">Funneliformis geosporum</name>
    <dbReference type="NCBI Taxonomy" id="1117311"/>
    <lineage>
        <taxon>Eukaryota</taxon>
        <taxon>Fungi</taxon>
        <taxon>Fungi incertae sedis</taxon>
        <taxon>Mucoromycota</taxon>
        <taxon>Glomeromycotina</taxon>
        <taxon>Glomeromycetes</taxon>
        <taxon>Glomerales</taxon>
        <taxon>Glomeraceae</taxon>
        <taxon>Funneliformis</taxon>
    </lineage>
</organism>
<gene>
    <name evidence="3" type="ORF">FWILDA_LOCUS16660</name>
</gene>
<dbReference type="Proteomes" id="UP001153678">
    <property type="component" value="Unassembled WGS sequence"/>
</dbReference>